<dbReference type="Pfam" id="PF00501">
    <property type="entry name" value="AMP-binding"/>
    <property type="match status" value="1"/>
</dbReference>
<reference evidence="3" key="2">
    <citation type="submission" date="2020-09" db="EMBL/GenBank/DDBJ databases">
        <authorList>
            <person name="Sun Q."/>
            <person name="Kim S."/>
        </authorList>
    </citation>
    <scope>NUCLEOTIDE SEQUENCE</scope>
    <source>
        <strain evidence="3">KCTC 12711</strain>
    </source>
</reference>
<feature type="domain" description="AMP-dependent synthetase/ligase" evidence="1">
    <location>
        <begin position="52"/>
        <end position="302"/>
    </location>
</feature>
<evidence type="ECO:0000259" key="1">
    <source>
        <dbReference type="Pfam" id="PF00501"/>
    </source>
</evidence>
<keyword evidence="4" id="KW-1185">Reference proteome</keyword>
<dbReference type="AlphaFoldDB" id="A0A918RW23"/>
<dbReference type="InterPro" id="IPR025110">
    <property type="entry name" value="AMP-bd_C"/>
</dbReference>
<evidence type="ECO:0000259" key="2">
    <source>
        <dbReference type="Pfam" id="PF13193"/>
    </source>
</evidence>
<evidence type="ECO:0000313" key="3">
    <source>
        <dbReference type="EMBL" id="GHA14706.1"/>
    </source>
</evidence>
<organism evidence="3 4">
    <name type="scientific">Arenicella chitinivorans</name>
    <dbReference type="NCBI Taxonomy" id="1329800"/>
    <lineage>
        <taxon>Bacteria</taxon>
        <taxon>Pseudomonadati</taxon>
        <taxon>Pseudomonadota</taxon>
        <taxon>Gammaproteobacteria</taxon>
        <taxon>Arenicellales</taxon>
        <taxon>Arenicellaceae</taxon>
        <taxon>Arenicella</taxon>
    </lineage>
</organism>
<dbReference type="Proteomes" id="UP000614811">
    <property type="component" value="Unassembled WGS sequence"/>
</dbReference>
<comment type="caution">
    <text evidence="3">The sequence shown here is derived from an EMBL/GenBank/DDBJ whole genome shotgun (WGS) entry which is preliminary data.</text>
</comment>
<dbReference type="PANTHER" id="PTHR43767:SF1">
    <property type="entry name" value="NONRIBOSOMAL PEPTIDE SYNTHASE PES1 (EUROFUNG)-RELATED"/>
    <property type="match status" value="1"/>
</dbReference>
<dbReference type="InterPro" id="IPR045851">
    <property type="entry name" value="AMP-bd_C_sf"/>
</dbReference>
<dbReference type="EMBL" id="BMXA01000004">
    <property type="protein sequence ID" value="GHA14706.1"/>
    <property type="molecule type" value="Genomic_DNA"/>
</dbReference>
<reference evidence="3" key="1">
    <citation type="journal article" date="2014" name="Int. J. Syst. Evol. Microbiol.">
        <title>Complete genome sequence of Corynebacterium casei LMG S-19264T (=DSM 44701T), isolated from a smear-ripened cheese.</title>
        <authorList>
            <consortium name="US DOE Joint Genome Institute (JGI-PGF)"/>
            <person name="Walter F."/>
            <person name="Albersmeier A."/>
            <person name="Kalinowski J."/>
            <person name="Ruckert C."/>
        </authorList>
    </citation>
    <scope>NUCLEOTIDE SEQUENCE</scope>
    <source>
        <strain evidence="3">KCTC 12711</strain>
    </source>
</reference>
<dbReference type="Pfam" id="PF13193">
    <property type="entry name" value="AMP-binding_C"/>
    <property type="match status" value="1"/>
</dbReference>
<accession>A0A918RW23</accession>
<dbReference type="InterPro" id="IPR050237">
    <property type="entry name" value="ATP-dep_AMP-bd_enzyme"/>
</dbReference>
<dbReference type="InterPro" id="IPR000873">
    <property type="entry name" value="AMP-dep_synth/lig_dom"/>
</dbReference>
<evidence type="ECO:0000313" key="4">
    <source>
        <dbReference type="Proteomes" id="UP000614811"/>
    </source>
</evidence>
<dbReference type="Gene3D" id="3.40.50.12780">
    <property type="entry name" value="N-terminal domain of ligase-like"/>
    <property type="match status" value="1"/>
</dbReference>
<dbReference type="Gene3D" id="3.30.300.30">
    <property type="match status" value="1"/>
</dbReference>
<proteinExistence type="predicted"/>
<dbReference type="RefSeq" id="WP_189401891.1">
    <property type="nucleotide sequence ID" value="NZ_BMXA01000004.1"/>
</dbReference>
<dbReference type="InterPro" id="IPR042099">
    <property type="entry name" value="ANL_N_sf"/>
</dbReference>
<sequence>MTNASPLVPLADDRPFAWLTTPLRGLAQENNGRIVSRNQFLAHVLRMAERLPATQHVINLCESRYLFLVATWAAIARGQTTLLPPNRNAATQADLAARYANCVILHDAMNQDLSADLAELDVSKFDWRLANASKVSPQIDSDQAAIISFTSGSTGQSRPNPKNWRTLRESSKINARYMLPNSTQIHYQLATVPGQHMWGLETSVLLPVFANAALVDSKPLYPADVLEALAQLPAPRNLITTPFHLRALLHSLSGEAVACPEIAVTLCATAPLDTALAQQQEAVAGGELREVYGCSEVGSMAVRRTAQSALWRRFDGIHFSHMSDGRTQASAAYLPSVVDLDDLIDVHSDDEFSLRGRASDQIKIAGKRGSLQEVNAILNRFSGLQDGVVFFPQQPQRSVPRLVAIVVLQDGVEKAALRDHLRSYLDAAFVPRPIFVVPSLPREANGKLPKTNLLTLYDSLKRTQ</sequence>
<gene>
    <name evidence="3" type="ORF">GCM10008090_25640</name>
</gene>
<dbReference type="SUPFAM" id="SSF56801">
    <property type="entry name" value="Acetyl-CoA synthetase-like"/>
    <property type="match status" value="1"/>
</dbReference>
<dbReference type="GO" id="GO:0016878">
    <property type="term" value="F:acid-thiol ligase activity"/>
    <property type="evidence" value="ECO:0007669"/>
    <property type="project" value="UniProtKB-ARBA"/>
</dbReference>
<name>A0A918RW23_9GAMM</name>
<protein>
    <submittedName>
        <fullName evidence="3">AMP-ligase</fullName>
    </submittedName>
</protein>
<feature type="domain" description="AMP-binding enzyme C-terminal" evidence="2">
    <location>
        <begin position="397"/>
        <end position="447"/>
    </location>
</feature>
<dbReference type="PANTHER" id="PTHR43767">
    <property type="entry name" value="LONG-CHAIN-FATTY-ACID--COA LIGASE"/>
    <property type="match status" value="1"/>
</dbReference>